<evidence type="ECO:0000313" key="2">
    <source>
        <dbReference type="Proteomes" id="UP000682802"/>
    </source>
</evidence>
<reference evidence="1 2" key="1">
    <citation type="submission" date="2021-05" db="EMBL/GenBank/DDBJ databases">
        <title>Comparative genomic studies on the polysaccharide-degrading batcterial strains of the Flammeovirga genus.</title>
        <authorList>
            <person name="Zewei F."/>
            <person name="Zheng Z."/>
            <person name="Yu L."/>
            <person name="Ruyue G."/>
            <person name="Yanhong M."/>
            <person name="Yuanyuan C."/>
            <person name="Jingyan G."/>
            <person name="Wenjun H."/>
        </authorList>
    </citation>
    <scope>NUCLEOTIDE SEQUENCE [LARGE SCALE GENOMIC DNA]</scope>
    <source>
        <strain evidence="1 2">YS10</strain>
        <plasmid evidence="1 2">p1</plasmid>
    </source>
</reference>
<keyword evidence="1" id="KW-0614">Plasmid</keyword>
<gene>
    <name evidence="1" type="ORF">KM029_24830</name>
</gene>
<keyword evidence="1" id="KW-0675">Receptor</keyword>
<protein>
    <submittedName>
        <fullName evidence="1">TonB-dependent receptor</fullName>
    </submittedName>
</protein>
<dbReference type="Gene3D" id="2.170.130.10">
    <property type="entry name" value="TonB-dependent receptor, plug domain"/>
    <property type="match status" value="1"/>
</dbReference>
<evidence type="ECO:0000313" key="1">
    <source>
        <dbReference type="EMBL" id="QWG10610.1"/>
    </source>
</evidence>
<name>A0ABX8H5Z4_9BACT</name>
<dbReference type="InterPro" id="IPR008969">
    <property type="entry name" value="CarboxyPept-like_regulatory"/>
</dbReference>
<dbReference type="EMBL" id="CP076130">
    <property type="protein sequence ID" value="QWG10610.1"/>
    <property type="molecule type" value="Genomic_DNA"/>
</dbReference>
<dbReference type="SUPFAM" id="SSF49464">
    <property type="entry name" value="Carboxypeptidase regulatory domain-like"/>
    <property type="match status" value="1"/>
</dbReference>
<dbReference type="Proteomes" id="UP000682802">
    <property type="component" value="Plasmid p1"/>
</dbReference>
<dbReference type="SUPFAM" id="SSF56935">
    <property type="entry name" value="Porins"/>
    <property type="match status" value="1"/>
</dbReference>
<proteinExistence type="predicted"/>
<geneLocation type="plasmid" evidence="1 2">
    <name>p1</name>
</geneLocation>
<keyword evidence="2" id="KW-1185">Reference proteome</keyword>
<dbReference type="RefSeq" id="WP_158631257.1">
    <property type="nucleotide sequence ID" value="NZ_CP076130.1"/>
</dbReference>
<sequence length="861" mass="100257">MITQSYRLYSQTIYGTVTNEKNKPIIGASVIAYKTYNENILGFGISDKDGHYKFSLKESQDSIRIVCRSLGYTLTEKIITVSSKPIHFTLAASNHYLKELEVKAKPITEEGDTLNYNVATFEKEGDESIEDVLKRMPGIEVNEDGKISYQGRSINKFYVEGKDLMGSQYSITTKNLPKNAVVSVEVLKDHQPIKMLKDVVHSIDPAINIVLKQGVTVTGNIELGGGIPNIWYGKVTPMVFNKKHQTINVLSSTNSGQDELSAFNSVNLFDYLDFGFIESNPQFLLGNTPLESSLFNKSEYNNHRTHTATTNYLTGLGKGDLKVNIDTYYDSRFQDLSSNSIYFVRNDTIEIPFSQHSTFTTKYLKTRLTYEHNSEKNYFKNDFHFKVSNRNENSEFVQNEEYIPQIADRYFYSIGNKFSKVLKLRNTYYKINVYSEYTNTPEQLNFIGGPLMDNEIFRNLNKVYQKTHQNNVKLYISTNIIKKWKRITFDTKFSLNYEWKTLSSSIPINSLDENNIYNNKMEYLSIIPMVNPAINYKHKNVSLTVNPNISLQTRKLINHLLNEESFVKQLIFEPITYIKYNILGVKLEGSYKYSNNYTELPQIYSGLIINNYNNANQKNTPILKTKEHSFRSNISYELTAASLNLYASYEYNITNKDWIQSYEVSEDGVTLIQTKYLDNNDGVNKKIKSNFDWFLLSTKTMIKGNIEIGQNVENVILNNEVNKNTNSHLSWRVMLDFPVIRHLNISTYLNEYISKSIYKEQNQVNWRQRILGIELQFSKKKHLFKWNNKWITHTFVDNDFLYMDLSYQYKFNKKTRLILTAQNLLNHHSYTQTTVNSFQSNLSYFYLRPRQFMAQIKFKIH</sequence>
<organism evidence="1 2">
    <name type="scientific">Flammeovirga kamogawensis</name>
    <dbReference type="NCBI Taxonomy" id="373891"/>
    <lineage>
        <taxon>Bacteria</taxon>
        <taxon>Pseudomonadati</taxon>
        <taxon>Bacteroidota</taxon>
        <taxon>Cytophagia</taxon>
        <taxon>Cytophagales</taxon>
        <taxon>Flammeovirgaceae</taxon>
        <taxon>Flammeovirga</taxon>
    </lineage>
</organism>
<dbReference type="InterPro" id="IPR037066">
    <property type="entry name" value="Plug_dom_sf"/>
</dbReference>
<accession>A0ABX8H5Z4</accession>